<dbReference type="OrthoDB" id="5313995at2759"/>
<keyword evidence="1" id="KW-0472">Membrane</keyword>
<dbReference type="InterPro" id="IPR056121">
    <property type="entry name" value="DUF7704"/>
</dbReference>
<gene>
    <name evidence="3" type="ORF">XA68_13234</name>
</gene>
<name>A0A2A9PCY7_OPHUN</name>
<keyword evidence="4" id="KW-1185">Reference proteome</keyword>
<reference evidence="3 4" key="1">
    <citation type="journal article" date="2015" name="BMC Genomics">
        <title>Gene expression during zombie ant biting behavior reflects the complexity underlying fungal parasitic behavioral manipulation.</title>
        <authorList>
            <person name="de Bekker C."/>
            <person name="Ohm R.A."/>
            <person name="Loreto R.G."/>
            <person name="Sebastian A."/>
            <person name="Albert I."/>
            <person name="Merrow M."/>
            <person name="Brachmann A."/>
            <person name="Hughes D.P."/>
        </authorList>
    </citation>
    <scope>NUCLEOTIDE SEQUENCE [LARGE SCALE GENOMIC DNA]</scope>
    <source>
        <strain evidence="3 4">SC16a</strain>
    </source>
</reference>
<dbReference type="PANTHER" id="PTHR37019:SF1">
    <property type="entry name" value="EXPERA DOMAIN-CONTAINING PROTEIN"/>
    <property type="match status" value="1"/>
</dbReference>
<keyword evidence="1" id="KW-0812">Transmembrane</keyword>
<dbReference type="PANTHER" id="PTHR37019">
    <property type="entry name" value="CHROMOSOME 1, WHOLE GENOME SHOTGUN SEQUENCE"/>
    <property type="match status" value="1"/>
</dbReference>
<sequence>MALQRVILRLPLAYRAFFLFIEPVSALAGAYYCHFRQDQYLELLLHGASTSSTSSPVPTTVSVALSQLANMYFFFALIESLVLRCTWDLRVWRTVLLVLLIADFGHLYSLLELGSAVYYDGAGWNVSLFFNIPWVYAGATMRMCFLAGVGLQHSKRQKQQ</sequence>
<proteinExistence type="predicted"/>
<dbReference type="Proteomes" id="UP000037136">
    <property type="component" value="Unassembled WGS sequence"/>
</dbReference>
<feature type="transmembrane region" description="Helical" evidence="1">
    <location>
        <begin position="131"/>
        <end position="151"/>
    </location>
</feature>
<evidence type="ECO:0000259" key="2">
    <source>
        <dbReference type="Pfam" id="PF24803"/>
    </source>
</evidence>
<feature type="transmembrane region" description="Helical" evidence="1">
    <location>
        <begin position="12"/>
        <end position="32"/>
    </location>
</feature>
<dbReference type="EMBL" id="LAZP02000258">
    <property type="protein sequence ID" value="PFH58772.1"/>
    <property type="molecule type" value="Genomic_DNA"/>
</dbReference>
<comment type="caution">
    <text evidence="3">The sequence shown here is derived from an EMBL/GenBank/DDBJ whole genome shotgun (WGS) entry which is preliminary data.</text>
</comment>
<dbReference type="Pfam" id="PF24803">
    <property type="entry name" value="DUF7704"/>
    <property type="match status" value="1"/>
</dbReference>
<feature type="transmembrane region" description="Helical" evidence="1">
    <location>
        <begin position="95"/>
        <end position="119"/>
    </location>
</feature>
<evidence type="ECO:0000313" key="4">
    <source>
        <dbReference type="Proteomes" id="UP000037136"/>
    </source>
</evidence>
<reference evidence="3 4" key="2">
    <citation type="journal article" date="2017" name="Sci. Rep.">
        <title>Ant-infecting Ophiocordyceps genomes reveal a high diversity of potential behavioral manipulation genes and a possible major role for enterotoxins.</title>
        <authorList>
            <person name="de Bekker C."/>
            <person name="Ohm R.A."/>
            <person name="Evans H.C."/>
            <person name="Brachmann A."/>
            <person name="Hughes D.P."/>
        </authorList>
    </citation>
    <scope>NUCLEOTIDE SEQUENCE [LARGE SCALE GENOMIC DNA]</scope>
    <source>
        <strain evidence="3 4">SC16a</strain>
    </source>
</reference>
<organism evidence="3 4">
    <name type="scientific">Ophiocordyceps unilateralis</name>
    <name type="common">Zombie-ant fungus</name>
    <name type="synonym">Torrubia unilateralis</name>
    <dbReference type="NCBI Taxonomy" id="268505"/>
    <lineage>
        <taxon>Eukaryota</taxon>
        <taxon>Fungi</taxon>
        <taxon>Dikarya</taxon>
        <taxon>Ascomycota</taxon>
        <taxon>Pezizomycotina</taxon>
        <taxon>Sordariomycetes</taxon>
        <taxon>Hypocreomycetidae</taxon>
        <taxon>Hypocreales</taxon>
        <taxon>Ophiocordycipitaceae</taxon>
        <taxon>Ophiocordyceps</taxon>
    </lineage>
</organism>
<evidence type="ECO:0000313" key="3">
    <source>
        <dbReference type="EMBL" id="PFH58772.1"/>
    </source>
</evidence>
<accession>A0A2A9PCY7</accession>
<dbReference type="AlphaFoldDB" id="A0A2A9PCY7"/>
<protein>
    <recommendedName>
        <fullName evidence="2">DUF7704 domain-containing protein</fullName>
    </recommendedName>
</protein>
<feature type="domain" description="DUF7704" evidence="2">
    <location>
        <begin position="9"/>
        <end position="150"/>
    </location>
</feature>
<feature type="transmembrane region" description="Helical" evidence="1">
    <location>
        <begin position="61"/>
        <end position="83"/>
    </location>
</feature>
<keyword evidence="1" id="KW-1133">Transmembrane helix</keyword>
<evidence type="ECO:0000256" key="1">
    <source>
        <dbReference type="SAM" id="Phobius"/>
    </source>
</evidence>